<dbReference type="SUPFAM" id="SSF46785">
    <property type="entry name" value="Winged helix' DNA-binding domain"/>
    <property type="match status" value="1"/>
</dbReference>
<dbReference type="eggNOG" id="COG0583">
    <property type="taxonomic scope" value="Bacteria"/>
</dbReference>
<proteinExistence type="inferred from homology"/>
<evidence type="ECO:0000256" key="1">
    <source>
        <dbReference type="ARBA" id="ARBA00009437"/>
    </source>
</evidence>
<dbReference type="GO" id="GO:0043565">
    <property type="term" value="F:sequence-specific DNA binding"/>
    <property type="evidence" value="ECO:0007669"/>
    <property type="project" value="TreeGrafter"/>
</dbReference>
<evidence type="ECO:0000256" key="3">
    <source>
        <dbReference type="ARBA" id="ARBA00023125"/>
    </source>
</evidence>
<dbReference type="InterPro" id="IPR000847">
    <property type="entry name" value="LysR_HTH_N"/>
</dbReference>
<dbReference type="EMBL" id="AALY01000001">
    <property type="protein sequence ID" value="EAP77221.1"/>
    <property type="molecule type" value="Genomic_DNA"/>
</dbReference>
<feature type="domain" description="HTH lysR-type" evidence="5">
    <location>
        <begin position="4"/>
        <end position="61"/>
    </location>
</feature>
<evidence type="ECO:0000313" key="6">
    <source>
        <dbReference type="EMBL" id="EAP77221.1"/>
    </source>
</evidence>
<dbReference type="InterPro" id="IPR036390">
    <property type="entry name" value="WH_DNA-bd_sf"/>
</dbReference>
<dbReference type="Pfam" id="PF00126">
    <property type="entry name" value="HTH_1"/>
    <property type="match status" value="1"/>
</dbReference>
<evidence type="ECO:0000313" key="7">
    <source>
        <dbReference type="Proteomes" id="UP000005954"/>
    </source>
</evidence>
<dbReference type="AlphaFoldDB" id="A3SIP0"/>
<evidence type="ECO:0000256" key="2">
    <source>
        <dbReference type="ARBA" id="ARBA00023015"/>
    </source>
</evidence>
<organism evidence="6 7">
    <name type="scientific">Roseovarius nubinhibens (strain ATCC BAA-591 / DSM 15170 / ISM)</name>
    <dbReference type="NCBI Taxonomy" id="89187"/>
    <lineage>
        <taxon>Bacteria</taxon>
        <taxon>Pseudomonadati</taxon>
        <taxon>Pseudomonadota</taxon>
        <taxon>Alphaproteobacteria</taxon>
        <taxon>Rhodobacterales</taxon>
        <taxon>Roseobacteraceae</taxon>
        <taxon>Roseovarius</taxon>
    </lineage>
</organism>
<name>A3SIP0_ROSNI</name>
<keyword evidence="7" id="KW-1185">Reference proteome</keyword>
<protein>
    <submittedName>
        <fullName evidence="6">Putative LysR-family transcriptional regulator</fullName>
    </submittedName>
</protein>
<dbReference type="InterPro" id="IPR005119">
    <property type="entry name" value="LysR_subst-bd"/>
</dbReference>
<dbReference type="InterPro" id="IPR036388">
    <property type="entry name" value="WH-like_DNA-bd_sf"/>
</dbReference>
<dbReference type="STRING" id="89187.ISM_02990"/>
<dbReference type="PROSITE" id="PS50931">
    <property type="entry name" value="HTH_LYSR"/>
    <property type="match status" value="1"/>
</dbReference>
<dbReference type="GO" id="GO:0003700">
    <property type="term" value="F:DNA-binding transcription factor activity"/>
    <property type="evidence" value="ECO:0007669"/>
    <property type="project" value="InterPro"/>
</dbReference>
<dbReference type="Pfam" id="PF03466">
    <property type="entry name" value="LysR_substrate"/>
    <property type="match status" value="1"/>
</dbReference>
<keyword evidence="3" id="KW-0238">DNA-binding</keyword>
<keyword evidence="2" id="KW-0805">Transcription regulation</keyword>
<gene>
    <name evidence="6" type="ORF">ISM_02990</name>
</gene>
<sequence>MKGVTLQRLQVFCAVYKAGSISQAARDMFLSQPTVSRHLHDFEAVMNLTLFLRDKGRLVPTEAADALYDSSRFLDEGISRLESRVASIRQGSGMRLAVMGVTLMMPYFIPQAILRLLRDMPALDFSVNTGILSQQLSVLRNGQVDIGLAAGGVFTSDIQSEKLGEGRLMALIPESWGLAEKAEIDLADLCDRPTVNLTARGPIGRVLSDALAERGLSFDRQIMGHSLFTAPYLAASLGRAVVVDEYTAFNHPVPSLRLRPLSHELTFDISAIFHAQSERSIAAESFVGHLRALLRDWDGAPA</sequence>
<evidence type="ECO:0000259" key="5">
    <source>
        <dbReference type="PROSITE" id="PS50931"/>
    </source>
</evidence>
<accession>A3SIP0</accession>
<dbReference type="PANTHER" id="PTHR30427">
    <property type="entry name" value="TRANSCRIPTIONAL ACTIVATOR PROTEIN LYSR"/>
    <property type="match status" value="1"/>
</dbReference>
<dbReference type="HOGENOM" id="CLU_039613_6_3_5"/>
<evidence type="ECO:0000256" key="4">
    <source>
        <dbReference type="ARBA" id="ARBA00023163"/>
    </source>
</evidence>
<dbReference type="SUPFAM" id="SSF53850">
    <property type="entry name" value="Periplasmic binding protein-like II"/>
    <property type="match status" value="1"/>
</dbReference>
<dbReference type="Proteomes" id="UP000005954">
    <property type="component" value="Unassembled WGS sequence"/>
</dbReference>
<dbReference type="Gene3D" id="3.40.190.290">
    <property type="match status" value="1"/>
</dbReference>
<dbReference type="GO" id="GO:0010628">
    <property type="term" value="P:positive regulation of gene expression"/>
    <property type="evidence" value="ECO:0007669"/>
    <property type="project" value="TreeGrafter"/>
</dbReference>
<comment type="caution">
    <text evidence="6">The sequence shown here is derived from an EMBL/GenBank/DDBJ whole genome shotgun (WGS) entry which is preliminary data.</text>
</comment>
<dbReference type="Gene3D" id="1.10.10.10">
    <property type="entry name" value="Winged helix-like DNA-binding domain superfamily/Winged helix DNA-binding domain"/>
    <property type="match status" value="1"/>
</dbReference>
<comment type="similarity">
    <text evidence="1">Belongs to the LysR transcriptional regulatory family.</text>
</comment>
<keyword evidence="4" id="KW-0804">Transcription</keyword>
<reference evidence="6 7" key="1">
    <citation type="submission" date="2005-12" db="EMBL/GenBank/DDBJ databases">
        <authorList>
            <person name="Moran M.A."/>
            <person name="Ferriera S."/>
            <person name="Johnson J."/>
            <person name="Kravitz S."/>
            <person name="Halpern A."/>
            <person name="Remington K."/>
            <person name="Beeson K."/>
            <person name="Tran B."/>
            <person name="Rogers Y.-H."/>
            <person name="Friedman R."/>
            <person name="Venter J.C."/>
        </authorList>
    </citation>
    <scope>NUCLEOTIDE SEQUENCE [LARGE SCALE GENOMIC DNA]</scope>
    <source>
        <strain evidence="7">ATCC BAA-591 / DSM 15170 / ISM</strain>
    </source>
</reference>
<dbReference type="PANTHER" id="PTHR30427:SF1">
    <property type="entry name" value="TRANSCRIPTIONAL ACTIVATOR PROTEIN LYSR"/>
    <property type="match status" value="1"/>
</dbReference>